<reference evidence="9" key="1">
    <citation type="submission" date="2023-03" db="EMBL/GenBank/DDBJ databases">
        <title>Massive genome expansion in bonnet fungi (Mycena s.s.) driven by repeated elements and novel gene families across ecological guilds.</title>
        <authorList>
            <consortium name="Lawrence Berkeley National Laboratory"/>
            <person name="Harder C.B."/>
            <person name="Miyauchi S."/>
            <person name="Viragh M."/>
            <person name="Kuo A."/>
            <person name="Thoen E."/>
            <person name="Andreopoulos B."/>
            <person name="Lu D."/>
            <person name="Skrede I."/>
            <person name="Drula E."/>
            <person name="Henrissat B."/>
            <person name="Morin E."/>
            <person name="Kohler A."/>
            <person name="Barry K."/>
            <person name="LaButti K."/>
            <person name="Morin E."/>
            <person name="Salamov A."/>
            <person name="Lipzen A."/>
            <person name="Mereny Z."/>
            <person name="Hegedus B."/>
            <person name="Baldrian P."/>
            <person name="Stursova M."/>
            <person name="Weitz H."/>
            <person name="Taylor A."/>
            <person name="Grigoriev I.V."/>
            <person name="Nagy L.G."/>
            <person name="Martin F."/>
            <person name="Kauserud H."/>
        </authorList>
    </citation>
    <scope>NUCLEOTIDE SEQUENCE</scope>
    <source>
        <strain evidence="9">CBHHK200</strain>
    </source>
</reference>
<evidence type="ECO:0000256" key="4">
    <source>
        <dbReference type="ARBA" id="ARBA00023125"/>
    </source>
</evidence>
<keyword evidence="3" id="KW-0805">Transcription regulation</keyword>
<keyword evidence="4" id="KW-0238">DNA-binding</keyword>
<dbReference type="GO" id="GO:0003677">
    <property type="term" value="F:DNA binding"/>
    <property type="evidence" value="ECO:0007669"/>
    <property type="project" value="UniProtKB-KW"/>
</dbReference>
<dbReference type="GO" id="GO:0006351">
    <property type="term" value="P:DNA-templated transcription"/>
    <property type="evidence" value="ECO:0007669"/>
    <property type="project" value="InterPro"/>
</dbReference>
<feature type="compositionally biased region" description="Low complexity" evidence="7">
    <location>
        <begin position="750"/>
        <end position="769"/>
    </location>
</feature>
<protein>
    <submittedName>
        <fullName evidence="9">Fungal-specific transcription factor domain-containing protein</fullName>
    </submittedName>
</protein>
<keyword evidence="2" id="KW-0862">Zinc</keyword>
<evidence type="ECO:0000313" key="10">
    <source>
        <dbReference type="Proteomes" id="UP001218188"/>
    </source>
</evidence>
<evidence type="ECO:0000256" key="1">
    <source>
        <dbReference type="ARBA" id="ARBA00022723"/>
    </source>
</evidence>
<dbReference type="InterPro" id="IPR051615">
    <property type="entry name" value="Transcr_Regulatory_Elem"/>
</dbReference>
<evidence type="ECO:0000256" key="2">
    <source>
        <dbReference type="ARBA" id="ARBA00022833"/>
    </source>
</evidence>
<gene>
    <name evidence="9" type="ORF">C8F04DRAFT_982314</name>
</gene>
<accession>A0AAD6WM32</accession>
<dbReference type="GO" id="GO:0008270">
    <property type="term" value="F:zinc ion binding"/>
    <property type="evidence" value="ECO:0007669"/>
    <property type="project" value="InterPro"/>
</dbReference>
<dbReference type="AlphaFoldDB" id="A0AAD6WM32"/>
<evidence type="ECO:0000256" key="5">
    <source>
        <dbReference type="ARBA" id="ARBA00023163"/>
    </source>
</evidence>
<dbReference type="PANTHER" id="PTHR31313">
    <property type="entry name" value="TY1 ENHANCER ACTIVATOR"/>
    <property type="match status" value="1"/>
</dbReference>
<feature type="region of interest" description="Disordered" evidence="7">
    <location>
        <begin position="293"/>
        <end position="322"/>
    </location>
</feature>
<feature type="non-terminal residue" evidence="9">
    <location>
        <position position="1"/>
    </location>
</feature>
<feature type="region of interest" description="Disordered" evidence="7">
    <location>
        <begin position="750"/>
        <end position="802"/>
    </location>
</feature>
<dbReference type="InterPro" id="IPR007219">
    <property type="entry name" value="XnlR_reg_dom"/>
</dbReference>
<feature type="compositionally biased region" description="Basic and acidic residues" evidence="7">
    <location>
        <begin position="213"/>
        <end position="233"/>
    </location>
</feature>
<dbReference type="Pfam" id="PF04082">
    <property type="entry name" value="Fungal_trans"/>
    <property type="match status" value="1"/>
</dbReference>
<keyword evidence="5" id="KW-0804">Transcription</keyword>
<feature type="domain" description="Xylanolytic transcriptional activator regulatory" evidence="8">
    <location>
        <begin position="445"/>
        <end position="527"/>
    </location>
</feature>
<proteinExistence type="predicted"/>
<keyword evidence="1" id="KW-0479">Metal-binding</keyword>
<dbReference type="PANTHER" id="PTHR31313:SF78">
    <property type="entry name" value="TRANSCRIPTION FACTOR DOMAIN-CONTAINING PROTEIN"/>
    <property type="match status" value="1"/>
</dbReference>
<feature type="region of interest" description="Disordered" evidence="7">
    <location>
        <begin position="120"/>
        <end position="245"/>
    </location>
</feature>
<name>A0AAD6WM32_9AGAR</name>
<organism evidence="9 10">
    <name type="scientific">Mycena alexandri</name>
    <dbReference type="NCBI Taxonomy" id="1745969"/>
    <lineage>
        <taxon>Eukaryota</taxon>
        <taxon>Fungi</taxon>
        <taxon>Dikarya</taxon>
        <taxon>Basidiomycota</taxon>
        <taxon>Agaricomycotina</taxon>
        <taxon>Agaricomycetes</taxon>
        <taxon>Agaricomycetidae</taxon>
        <taxon>Agaricales</taxon>
        <taxon>Marasmiineae</taxon>
        <taxon>Mycenaceae</taxon>
        <taxon>Mycena</taxon>
    </lineage>
</organism>
<dbReference type="Proteomes" id="UP001218188">
    <property type="component" value="Unassembled WGS sequence"/>
</dbReference>
<feature type="region of interest" description="Disordered" evidence="7">
    <location>
        <begin position="258"/>
        <end position="277"/>
    </location>
</feature>
<evidence type="ECO:0000259" key="8">
    <source>
        <dbReference type="SMART" id="SM00906"/>
    </source>
</evidence>
<evidence type="ECO:0000256" key="6">
    <source>
        <dbReference type="ARBA" id="ARBA00023242"/>
    </source>
</evidence>
<sequence length="947" mass="101771">TECTFLGPSRKRGPPKGYIDAIEARLHQTEALVGILLAAAGGGGGGARGLLKDLGEDPLARAILARIDASAYGPAGRAAAGTAFLPPAPVDAESAAANATFFSFFPRSPSHEWMDRVTMHTNNNNNNNNNNTNTNDNGNAHARMGMGMDGAGYPPPTAAYHRQQRGDSNSMGIGMGVASAPGYQHARSAGETSGGEGRRLRRRVDFAGAGDGDAPRDANERRSRERRDKREPGGDAGLAGAVGQLSLNEEKQVRYHGKASGLHLETGEDGEDEKGEVGRNVGGIWRFPKARVWPAAPPSAPSDDDPDSALGGGGGVGEDGLPPRAVQEALLARYFAHVHPSFPVVHKRAVMEGWARGEGPPPLLLLAMYALAARYAPQPASSSHLTAASTSTSTTQRYMWPAGDAFLFRAKALLDSSYASSRASTCQALLLMGFREIGIGAMAQAWIYIGMAVRMAQDLGMQRDADGWVRVGVRDGKLFGAWEIAERRRIWYACVIMDKYVSTYIGRPLAIFERDFDTSLPSESDAEEMEEWAPPQDAPVRAAPRPGRVISCFNASARLAGILSQIVQSIYALRPAASRHAELVVLDGQLEKWRLGLPAHLQHDPAMRSGAGAVVPLPQVLTLHMQYWCAVLLLHRPLCVSSSFRTSAQLIECGDVRGSAEKSYELCAGAANHITTIAMLYSETYTLKHCAVFLCYYIFTASIMHVTSLFAYPTDPQARMGLTKCMDALKEMEIVWPSAARALDLLRGTQTTTSETESDVSSPASNSSSTIVRSARKRSAPHTLDDSDAFAPPPSAPESFLVPRQFPPMYAANGHHQHYGIEARSNPTAYYPPQASPYERWPVEGAGAGMGVAAGALAFQGALSTAVMGPAYSTGLVDERLRHDSGAEARFGQQAPPQQHQQQQYWNDYAAFQTPLGGGYGELHDPGLVAHAEPQIFDFAGMYTQNQ</sequence>
<comment type="caution">
    <text evidence="9">The sequence shown here is derived from an EMBL/GenBank/DDBJ whole genome shotgun (WGS) entry which is preliminary data.</text>
</comment>
<evidence type="ECO:0000256" key="3">
    <source>
        <dbReference type="ARBA" id="ARBA00023015"/>
    </source>
</evidence>
<keyword evidence="10" id="KW-1185">Reference proteome</keyword>
<dbReference type="SMART" id="SM00906">
    <property type="entry name" value="Fungal_trans"/>
    <property type="match status" value="1"/>
</dbReference>
<dbReference type="CDD" id="cd12148">
    <property type="entry name" value="fungal_TF_MHR"/>
    <property type="match status" value="1"/>
</dbReference>
<evidence type="ECO:0000256" key="7">
    <source>
        <dbReference type="SAM" id="MobiDB-lite"/>
    </source>
</evidence>
<feature type="compositionally biased region" description="Low complexity" evidence="7">
    <location>
        <begin position="121"/>
        <end position="139"/>
    </location>
</feature>
<keyword evidence="6" id="KW-0539">Nucleus</keyword>
<dbReference type="EMBL" id="JARJCM010000552">
    <property type="protein sequence ID" value="KAJ7016236.1"/>
    <property type="molecule type" value="Genomic_DNA"/>
</dbReference>
<evidence type="ECO:0000313" key="9">
    <source>
        <dbReference type="EMBL" id="KAJ7016236.1"/>
    </source>
</evidence>